<dbReference type="InterPro" id="IPR046769">
    <property type="entry name" value="DOCKER_Lobe_A"/>
</dbReference>
<comment type="subcellular location">
    <subcellularLocation>
        <location evidence="1">Cytoplasm</location>
    </subcellularLocation>
</comment>
<dbReference type="SUPFAM" id="SSF48371">
    <property type="entry name" value="ARM repeat"/>
    <property type="match status" value="1"/>
</dbReference>
<feature type="compositionally biased region" description="Low complexity" evidence="6">
    <location>
        <begin position="1823"/>
        <end position="1842"/>
    </location>
</feature>
<evidence type="ECO:0000313" key="10">
    <source>
        <dbReference type="Proteomes" id="UP000261620"/>
    </source>
</evidence>
<keyword evidence="3" id="KW-0597">Phosphoprotein</keyword>
<evidence type="ECO:0000256" key="6">
    <source>
        <dbReference type="SAM" id="MobiDB-lite"/>
    </source>
</evidence>
<dbReference type="Pfam" id="PF14429">
    <property type="entry name" value="DOCK-C2"/>
    <property type="match status" value="1"/>
</dbReference>
<dbReference type="PANTHER" id="PTHR45653:SF4">
    <property type="entry name" value="DEDICATOR OF CYTOKINESIS PROTEIN 3"/>
    <property type="match status" value="1"/>
</dbReference>
<evidence type="ECO:0000256" key="3">
    <source>
        <dbReference type="ARBA" id="ARBA00022553"/>
    </source>
</evidence>
<feature type="region of interest" description="Disordered" evidence="6">
    <location>
        <begin position="1892"/>
        <end position="1917"/>
    </location>
</feature>
<evidence type="ECO:0000259" key="8">
    <source>
        <dbReference type="PROSITE" id="PS51651"/>
    </source>
</evidence>
<keyword evidence="2" id="KW-0963">Cytoplasm</keyword>
<organism evidence="9 10">
    <name type="scientific">Mola mola</name>
    <name type="common">Ocean sunfish</name>
    <name type="synonym">Tetraodon mola</name>
    <dbReference type="NCBI Taxonomy" id="94237"/>
    <lineage>
        <taxon>Eukaryota</taxon>
        <taxon>Metazoa</taxon>
        <taxon>Chordata</taxon>
        <taxon>Craniata</taxon>
        <taxon>Vertebrata</taxon>
        <taxon>Euteleostomi</taxon>
        <taxon>Actinopterygii</taxon>
        <taxon>Neopterygii</taxon>
        <taxon>Teleostei</taxon>
        <taxon>Neoteleostei</taxon>
        <taxon>Acanthomorphata</taxon>
        <taxon>Eupercaria</taxon>
        <taxon>Tetraodontiformes</taxon>
        <taxon>Molidae</taxon>
        <taxon>Mola</taxon>
    </lineage>
</organism>
<feature type="region of interest" description="Disordered" evidence="6">
    <location>
        <begin position="1675"/>
        <end position="1713"/>
    </location>
</feature>
<name>A0A3Q3X7S4_MOLML</name>
<dbReference type="GO" id="GO:0005737">
    <property type="term" value="C:cytoplasm"/>
    <property type="evidence" value="ECO:0007669"/>
    <property type="project" value="UniProtKB-SubCell"/>
</dbReference>
<dbReference type="Pfam" id="PF20422">
    <property type="entry name" value="DHR-2_Lobe_B"/>
    <property type="match status" value="1"/>
</dbReference>
<dbReference type="Gene3D" id="1.20.58.740">
    <property type="match status" value="1"/>
</dbReference>
<dbReference type="InterPro" id="IPR046770">
    <property type="entry name" value="DOCKER_Lobe_B"/>
</dbReference>
<feature type="compositionally biased region" description="Low complexity" evidence="6">
    <location>
        <begin position="1675"/>
        <end position="1695"/>
    </location>
</feature>
<dbReference type="GO" id="GO:0005085">
    <property type="term" value="F:guanyl-nucleotide exchange factor activity"/>
    <property type="evidence" value="ECO:0007669"/>
    <property type="project" value="UniProtKB-KW"/>
</dbReference>
<dbReference type="GO" id="GO:0005886">
    <property type="term" value="C:plasma membrane"/>
    <property type="evidence" value="ECO:0007669"/>
    <property type="project" value="TreeGrafter"/>
</dbReference>
<evidence type="ECO:0000256" key="1">
    <source>
        <dbReference type="ARBA" id="ARBA00004496"/>
    </source>
</evidence>
<feature type="domain" description="DOCKER" evidence="8">
    <location>
        <begin position="1195"/>
        <end position="1602"/>
    </location>
</feature>
<feature type="compositionally biased region" description="Polar residues" evidence="6">
    <location>
        <begin position="1697"/>
        <end position="1711"/>
    </location>
</feature>
<dbReference type="GO" id="GO:0031267">
    <property type="term" value="F:small GTPase binding"/>
    <property type="evidence" value="ECO:0007669"/>
    <property type="project" value="TreeGrafter"/>
</dbReference>
<dbReference type="InterPro" id="IPR043161">
    <property type="entry name" value="DOCK_C_lobe_A"/>
</dbReference>
<evidence type="ECO:0000256" key="4">
    <source>
        <dbReference type="ARBA" id="ARBA00022658"/>
    </source>
</evidence>
<dbReference type="Gene3D" id="2.30.30.40">
    <property type="entry name" value="SH3 Domains"/>
    <property type="match status" value="1"/>
</dbReference>
<dbReference type="InterPro" id="IPR046773">
    <property type="entry name" value="DOCKER_Lobe_C"/>
</dbReference>
<dbReference type="PANTHER" id="PTHR45653">
    <property type="entry name" value="DEDICATOR OF CYTOKINESIS"/>
    <property type="match status" value="1"/>
</dbReference>
<dbReference type="Pfam" id="PF20421">
    <property type="entry name" value="DHR-2_Lobe_C"/>
    <property type="match status" value="1"/>
</dbReference>
<dbReference type="InterPro" id="IPR042455">
    <property type="entry name" value="DOCK_N_sub1"/>
</dbReference>
<evidence type="ECO:0000313" key="9">
    <source>
        <dbReference type="Ensembl" id="ENSMMOP00000021504.1"/>
    </source>
</evidence>
<dbReference type="InterPro" id="IPR026791">
    <property type="entry name" value="DOCK"/>
</dbReference>
<dbReference type="InterPro" id="IPR056372">
    <property type="entry name" value="TPR_DOCK"/>
</dbReference>
<dbReference type="Pfam" id="PF16172">
    <property type="entry name" value="DOCK_N"/>
    <property type="match status" value="1"/>
</dbReference>
<feature type="region of interest" description="Disordered" evidence="6">
    <location>
        <begin position="1797"/>
        <end position="1876"/>
    </location>
</feature>
<dbReference type="OMA" id="XQYETVV"/>
<dbReference type="InterPro" id="IPR016024">
    <property type="entry name" value="ARM-type_fold"/>
</dbReference>
<dbReference type="InterPro" id="IPR043162">
    <property type="entry name" value="DOCK_C_lobe_C"/>
</dbReference>
<dbReference type="Gene3D" id="2.60.40.150">
    <property type="entry name" value="C2 domain"/>
    <property type="match status" value="1"/>
</dbReference>
<dbReference type="Gene3D" id="1.25.40.410">
    <property type="match status" value="1"/>
</dbReference>
<dbReference type="FunFam" id="1.20.1270.350:FF:000001">
    <property type="entry name" value="dedicator of cytokinesis protein 4"/>
    <property type="match status" value="1"/>
</dbReference>
<feature type="domain" description="C2 DOCK-type" evidence="7">
    <location>
        <begin position="413"/>
        <end position="580"/>
    </location>
</feature>
<protein>
    <submittedName>
        <fullName evidence="9">Uncharacterized protein</fullName>
    </submittedName>
</protein>
<dbReference type="Proteomes" id="UP000261620">
    <property type="component" value="Unplaced"/>
</dbReference>
<keyword evidence="4" id="KW-0344">Guanine-nucleotide releasing factor</keyword>
<dbReference type="FunFam" id="2.60.40.150:FF:000045">
    <property type="entry name" value="Dedicator of cytokinesis protein 4"/>
    <property type="match status" value="1"/>
</dbReference>
<feature type="compositionally biased region" description="Polar residues" evidence="6">
    <location>
        <begin position="1848"/>
        <end position="1872"/>
    </location>
</feature>
<dbReference type="InterPro" id="IPR027007">
    <property type="entry name" value="C2_DOCK-type_domain"/>
</dbReference>
<dbReference type="Pfam" id="PF23554">
    <property type="entry name" value="TPR_DOCK"/>
    <property type="match status" value="1"/>
</dbReference>
<dbReference type="STRING" id="94237.ENSMMOP00000021504"/>
<accession>A0A3Q3X7S4</accession>
<dbReference type="PROSITE" id="PS51651">
    <property type="entry name" value="DOCKER"/>
    <property type="match status" value="1"/>
</dbReference>
<evidence type="ECO:0000256" key="2">
    <source>
        <dbReference type="ARBA" id="ARBA00022490"/>
    </source>
</evidence>
<dbReference type="Ensembl" id="ENSMMOT00000021860.1">
    <property type="protein sequence ID" value="ENSMMOP00000021504.1"/>
    <property type="gene ID" value="ENSMMOG00000016340.1"/>
</dbReference>
<dbReference type="InterPro" id="IPR032376">
    <property type="entry name" value="DOCK_N"/>
</dbReference>
<dbReference type="PROSITE" id="PS51650">
    <property type="entry name" value="C2_DOCK"/>
    <property type="match status" value="1"/>
</dbReference>
<dbReference type="FunFam" id="1.25.40.410:FF:000003">
    <property type="entry name" value="Dedicator of cytokinesis protein 4"/>
    <property type="match status" value="1"/>
</dbReference>
<sequence length="1955" mass="224483">MSDFDLHLVSSFSAVICSFRGSVTQVLALEVGETVQILEKCEGETQEGVFPATYVHLKKAIVTNRGPHETAVPLEDPVVTEVTSTLQEWAVLWKQLYVRHKVDLFYKVRHVMMELIDLRRQLLSGHLTKDQSRDVKRHVTVRLDWGNEHLGLDLVPRKEFEMVDEDQISVSDLYKMHLSSRHSVQQSTTQGDASRQRHGEPCRVPVPHHLLVNLKSFTYNSIGEDTDIFFSLFDLREGRTISEKFMVRLNKNGGPKNPEKVDRLCALFTDLSNKDMKRDLYIISQVIRTGRMLLNDSKKGPPHVQYRRPYGCAVLAMSDVLQTISELKEEKDFVLKVYTCNNETEWCQIHENIIRKSSTKYTAPSTNYGLIISLQLLRGDMEQVRRENPLIFSRGVAITRKLGFPDVIMPGESHHLRTMKITSCYCNIHLSVRLHGEILKDCISLGSGEPNVPEHRSFVLYHNNSPRWSEVIKLPIPIDRFRGSHLRFEFRHCSTKDKGEKKLFGFAFTPLMREDGTTLSDESHELYVYKCDENTTFSNHALYLGLPCCKEDFNSCPSIPSSLVFQRSTKESFWISTQLSSTKLTQNVDLLALLKWKAHPDRVMDILGRLRHVSGEEIVKFLQDILDTLFSILDDNTDKYGPLVFQSLVFIINLLRDSKYYHFRPVMDTYIQKHFAGALAYKELIRCLKWYMDRSAEVVRQDHIQEAMRALEYLFKFIVQSRILYSRATCGMEEEQFRTGIQELFQSIRFVLSLDSRNSETLIFTQAALLNSFPAIFDELLQMFTVQEVAEFVRGTLGSMPSTVHIGQSMDVVKLQSIARTVDSRLFSFPESRTILLPVVLHHIHLHLRQQKELLICSGILSSIFSIIKASSMEEVEMMVESLLDVLLQTLLSIMSKSQSQEAVRGQRCPQCTAEITGEYVSCLLSLLRQMTDIHFQHLMENFQSKEEVKEFLLKILCVFRNLMKLSIFPRDWNVMRLLTSNIILTTAQYLSPALHKNFTETDFDFKVWNSYFSLAVLYINQPSLQLENLSPAKKKKVLDKYGDMRVMMTYELFSMWQNLGENKIHFIPGMIGPFLGVTLVPQVEVRNIMIPIFHDMMDWEQRKNGNFKQVEAELIDKLDSLVSEGKGDENYRELFGLLLLEKIEQETWRESGISFVTSVTRLMERLLDYRDCMKGDETDNKKIGCTVNLLNFYKSEINKEEMYIRYIHKLCDMHLQAENYTEAAFTLLLYWELLHWDERPLKDFLHYPTQTEWHRKEALCRKVIHYFNKGKCWEFGIPLCRELAFQYESLYDYQSLSWIRKMEAAYYDNIMEQQRLEPEFFRVGFYGRKFPFFLRNKEFVCRGHDYERLEAFQQRMLGEFPQAIAMQHPNQPDEAILQCDAQYLQIYAVTAVPDSVGVLQMDRVPDRIKSFYRVNNVRRFRYDRPFHKGPKDRDNEFKSLWIERTTLTLTHPLPGISRWFEVDKRELVEVSPLENAITVVENKNQELRTLISQYQHKQLHGNINLLSMTLNGVIDAAVNGGIARYQEAFFDKDYITSHPEDTEKITQLKDLMQEQVHVLGVGLAVHEKLVHPEMRPLHKKLIDQFQMMRSSLCHVSAEKPVQQTAELRVKLMTLFIRPIAVLTPVRNSSSSSLSSHNSSEAGNVGSLLILADGVVVETPEDFYRMQVSGSLRWPSMREASPSSSSLSSTHSAPSQMIHSAPSTIRGNSPSLPDKYRHNREMLMLLPPHRERPSSAMYTNITENGQPANFQRALFHQVIGPCKPCSDPNLSVAEKGQHLSLHFDAFHHQVSDLPPALPARSLRKSPLHPIPASPTSPQSILDGSNSTLSGSASSGVSSLSESHFGGLASSSDPPASRTDTLESVPSGQAWTTDQEDLDSLYQPVRYGVSEPEVLDGVKPPPCRSHSAPGGGQIQSQALGSASAGDVLVRNKKEGPWQKKYFFSSSFFVFLDRLIG</sequence>
<dbReference type="GO" id="GO:0007264">
    <property type="term" value="P:small GTPase-mediated signal transduction"/>
    <property type="evidence" value="ECO:0007669"/>
    <property type="project" value="InterPro"/>
</dbReference>
<reference evidence="9" key="1">
    <citation type="submission" date="2025-08" db="UniProtKB">
        <authorList>
            <consortium name="Ensembl"/>
        </authorList>
    </citation>
    <scope>IDENTIFICATION</scope>
</reference>
<dbReference type="Gene3D" id="1.20.1270.350">
    <property type="entry name" value="Dedicator of cytokinesis N-terminal subdomain"/>
    <property type="match status" value="1"/>
</dbReference>
<reference evidence="9" key="2">
    <citation type="submission" date="2025-09" db="UniProtKB">
        <authorList>
            <consortium name="Ensembl"/>
        </authorList>
    </citation>
    <scope>IDENTIFICATION</scope>
</reference>
<evidence type="ECO:0000256" key="5">
    <source>
        <dbReference type="PROSITE-ProRule" id="PRU00983"/>
    </source>
</evidence>
<keyword evidence="10" id="KW-1185">Reference proteome</keyword>
<proteinExistence type="inferred from homology"/>
<dbReference type="InterPro" id="IPR027357">
    <property type="entry name" value="DOCKER_dom"/>
</dbReference>
<evidence type="ECO:0000259" key="7">
    <source>
        <dbReference type="PROSITE" id="PS51650"/>
    </source>
</evidence>
<comment type="similarity">
    <text evidence="5">Belongs to the DOCK family.</text>
</comment>
<dbReference type="Pfam" id="PF06920">
    <property type="entry name" value="DHR-2_Lobe_A"/>
    <property type="match status" value="1"/>
</dbReference>
<dbReference type="InterPro" id="IPR035892">
    <property type="entry name" value="C2_domain_sf"/>
</dbReference>